<organism evidence="1 2">
    <name type="scientific">Lasiodiplodia mahajangana</name>
    <dbReference type="NCBI Taxonomy" id="1108764"/>
    <lineage>
        <taxon>Eukaryota</taxon>
        <taxon>Fungi</taxon>
        <taxon>Dikarya</taxon>
        <taxon>Ascomycota</taxon>
        <taxon>Pezizomycotina</taxon>
        <taxon>Dothideomycetes</taxon>
        <taxon>Dothideomycetes incertae sedis</taxon>
        <taxon>Botryosphaeriales</taxon>
        <taxon>Botryosphaeriaceae</taxon>
        <taxon>Lasiodiplodia</taxon>
    </lineage>
</organism>
<evidence type="ECO:0000313" key="2">
    <source>
        <dbReference type="Proteomes" id="UP001153332"/>
    </source>
</evidence>
<protein>
    <submittedName>
        <fullName evidence="1">Uncharacterized protein</fullName>
    </submittedName>
</protein>
<reference evidence="1" key="1">
    <citation type="submission" date="2022-12" db="EMBL/GenBank/DDBJ databases">
        <title>Genome Sequence of Lasiodiplodia mahajangana.</title>
        <authorList>
            <person name="Buettner E."/>
        </authorList>
    </citation>
    <scope>NUCLEOTIDE SEQUENCE</scope>
    <source>
        <strain evidence="1">VT137</strain>
    </source>
</reference>
<evidence type="ECO:0000313" key="1">
    <source>
        <dbReference type="EMBL" id="KAJ8129232.1"/>
    </source>
</evidence>
<proteinExistence type="predicted"/>
<accession>A0ACC2JP09</accession>
<name>A0ACC2JP09_9PEZI</name>
<sequence length="421" mass="47154">MRDDTVNKGAKTNDDHILSMKLQSLLIIMESMELDIRNSSPKYTRHTILKITEKARRCVIEIKDLCGTWLKYFNDPITYAVAPASGRPFRPQKWLTRASEWTIFGEVAGTMIAALPDSGADACFVSPEVAVLLGLSPKPGSERPVKLANGRKIISPGSVDIPWRFLNEKETFRMTCWILPGCTHQIILGSKFLGETESLTTGRHRIQRKYTPVPKSVCVKLLGEGKQRLWGYLNDSFVAALPDTGSDVMIISLQYARRLNLKIDSGLRDIVEVEFADGSTCLTNGIVRDVAWSSGCHSIRCDFLVLDDISVDVILAKDYLFDMDVFSNCRNHLTEDEDIEQLYVYGIRLVREFGDRFGTALDQLEGGSIDDVTSQDAFSPAMINREWARRDKIRDEIEALDGSKRAEAERRTTATGTMGEG</sequence>
<gene>
    <name evidence="1" type="ORF">O1611_g4401</name>
</gene>
<dbReference type="EMBL" id="JAPUUL010000823">
    <property type="protein sequence ID" value="KAJ8129232.1"/>
    <property type="molecule type" value="Genomic_DNA"/>
</dbReference>
<comment type="caution">
    <text evidence="1">The sequence shown here is derived from an EMBL/GenBank/DDBJ whole genome shotgun (WGS) entry which is preliminary data.</text>
</comment>
<keyword evidence="2" id="KW-1185">Reference proteome</keyword>
<dbReference type="Proteomes" id="UP001153332">
    <property type="component" value="Unassembled WGS sequence"/>
</dbReference>